<name>A0ABS8BV13_9RHOB</name>
<evidence type="ECO:0000313" key="3">
    <source>
        <dbReference type="Proteomes" id="UP001138961"/>
    </source>
</evidence>
<reference evidence="2" key="1">
    <citation type="submission" date="2021-10" db="EMBL/GenBank/DDBJ databases">
        <title>Loktanella gaetbuli sp. nov., isolated from a tidal flat.</title>
        <authorList>
            <person name="Park S."/>
            <person name="Yoon J.-H."/>
        </authorList>
    </citation>
    <scope>NUCLEOTIDE SEQUENCE</scope>
    <source>
        <strain evidence="2">TSTF-M6</strain>
    </source>
</reference>
<accession>A0ABS8BV13</accession>
<proteinExistence type="predicted"/>
<evidence type="ECO:0000256" key="1">
    <source>
        <dbReference type="SAM" id="SignalP"/>
    </source>
</evidence>
<evidence type="ECO:0000313" key="2">
    <source>
        <dbReference type="EMBL" id="MCB5199571.1"/>
    </source>
</evidence>
<gene>
    <name evidence="2" type="ORF">LGQ03_09990</name>
</gene>
<dbReference type="InterPro" id="IPR021409">
    <property type="entry name" value="DUF3047"/>
</dbReference>
<dbReference type="RefSeq" id="WP_226748281.1">
    <property type="nucleotide sequence ID" value="NZ_JAJATZ010000004.1"/>
</dbReference>
<sequence length="212" mass="22367">MFRTLTIAATLLATSASAQAISFNNWTEQRLKVLSSNDYSQSGGTLGIVSDNTVSLLWTRVPDQTRGATSASWSWSVSESVPPTDLSRKGGDDRNIAVYFLFAPETAVAELAGADIRALLGRRDVRILQYVWGGNNAVGSVIPSPYGEPGTGVTIPLRQADTGQMNVSVNLTGDLNRAFGSAPGALVGMAVSADSDDTQSMIRAQVSGLTLR</sequence>
<organism evidence="2 3">
    <name type="scientific">Loktanella gaetbuli</name>
    <dbReference type="NCBI Taxonomy" id="2881335"/>
    <lineage>
        <taxon>Bacteria</taxon>
        <taxon>Pseudomonadati</taxon>
        <taxon>Pseudomonadota</taxon>
        <taxon>Alphaproteobacteria</taxon>
        <taxon>Rhodobacterales</taxon>
        <taxon>Roseobacteraceae</taxon>
        <taxon>Loktanella</taxon>
    </lineage>
</organism>
<feature type="signal peptide" evidence="1">
    <location>
        <begin position="1"/>
        <end position="20"/>
    </location>
</feature>
<dbReference type="Pfam" id="PF11249">
    <property type="entry name" value="DUF3047"/>
    <property type="match status" value="1"/>
</dbReference>
<comment type="caution">
    <text evidence="2">The sequence shown here is derived from an EMBL/GenBank/DDBJ whole genome shotgun (WGS) entry which is preliminary data.</text>
</comment>
<keyword evidence="1" id="KW-0732">Signal</keyword>
<protein>
    <submittedName>
        <fullName evidence="2">DUF3047 domain-containing protein</fullName>
    </submittedName>
</protein>
<keyword evidence="3" id="KW-1185">Reference proteome</keyword>
<dbReference type="Proteomes" id="UP001138961">
    <property type="component" value="Unassembled WGS sequence"/>
</dbReference>
<dbReference type="EMBL" id="JAJATZ010000004">
    <property type="protein sequence ID" value="MCB5199571.1"/>
    <property type="molecule type" value="Genomic_DNA"/>
</dbReference>
<feature type="chain" id="PRO_5045876658" evidence="1">
    <location>
        <begin position="21"/>
        <end position="212"/>
    </location>
</feature>